<sequence>MENPMIALTGLRMQTNSLNALSLHYKLNSSFLWFEWETDDVMQQIQLEFLAARRMNCMFTSFSVAPQNSWHCALEL</sequence>
<gene>
    <name evidence="1" type="ORF">LOK49_LG05G02725</name>
</gene>
<organism evidence="1 2">
    <name type="scientific">Camellia lanceoleosa</name>
    <dbReference type="NCBI Taxonomy" id="1840588"/>
    <lineage>
        <taxon>Eukaryota</taxon>
        <taxon>Viridiplantae</taxon>
        <taxon>Streptophyta</taxon>
        <taxon>Embryophyta</taxon>
        <taxon>Tracheophyta</taxon>
        <taxon>Spermatophyta</taxon>
        <taxon>Magnoliopsida</taxon>
        <taxon>eudicotyledons</taxon>
        <taxon>Gunneridae</taxon>
        <taxon>Pentapetalae</taxon>
        <taxon>asterids</taxon>
        <taxon>Ericales</taxon>
        <taxon>Theaceae</taxon>
        <taxon>Camellia</taxon>
    </lineage>
</organism>
<keyword evidence="2" id="KW-1185">Reference proteome</keyword>
<protein>
    <submittedName>
        <fullName evidence="1">Uncharacterized protein</fullName>
    </submittedName>
</protein>
<evidence type="ECO:0000313" key="2">
    <source>
        <dbReference type="Proteomes" id="UP001060215"/>
    </source>
</evidence>
<evidence type="ECO:0000313" key="1">
    <source>
        <dbReference type="EMBL" id="KAI8016720.1"/>
    </source>
</evidence>
<reference evidence="1 2" key="1">
    <citation type="journal article" date="2022" name="Plant J.">
        <title>Chromosome-level genome of Camellia lanceoleosa provides a valuable resource for understanding genome evolution and self-incompatibility.</title>
        <authorList>
            <person name="Gong W."/>
            <person name="Xiao S."/>
            <person name="Wang L."/>
            <person name="Liao Z."/>
            <person name="Chang Y."/>
            <person name="Mo W."/>
            <person name="Hu G."/>
            <person name="Li W."/>
            <person name="Zhao G."/>
            <person name="Zhu H."/>
            <person name="Hu X."/>
            <person name="Ji K."/>
            <person name="Xiang X."/>
            <person name="Song Q."/>
            <person name="Yuan D."/>
            <person name="Jin S."/>
            <person name="Zhang L."/>
        </authorList>
    </citation>
    <scope>NUCLEOTIDE SEQUENCE [LARGE SCALE GENOMIC DNA]</scope>
    <source>
        <strain evidence="1">SQ_2022a</strain>
    </source>
</reference>
<dbReference type="Proteomes" id="UP001060215">
    <property type="component" value="Chromosome 4"/>
</dbReference>
<proteinExistence type="predicted"/>
<accession>A0ACC0HTQ2</accession>
<dbReference type="EMBL" id="CM045761">
    <property type="protein sequence ID" value="KAI8016720.1"/>
    <property type="molecule type" value="Genomic_DNA"/>
</dbReference>
<name>A0ACC0HTQ2_9ERIC</name>
<comment type="caution">
    <text evidence="1">The sequence shown here is derived from an EMBL/GenBank/DDBJ whole genome shotgun (WGS) entry which is preliminary data.</text>
</comment>